<evidence type="ECO:0000256" key="3">
    <source>
        <dbReference type="ARBA" id="ARBA00022448"/>
    </source>
</evidence>
<evidence type="ECO:0000256" key="8">
    <source>
        <dbReference type="SAM" id="Phobius"/>
    </source>
</evidence>
<feature type="transmembrane region" description="Helical" evidence="8">
    <location>
        <begin position="413"/>
        <end position="434"/>
    </location>
</feature>
<dbReference type="PANTHER" id="PTHR48022:SF67">
    <property type="entry name" value="QUINATE TRANSPORTER, PUTATIVE (AFU_ORTHOLOGUE AFUA_4G14670)-RELATED"/>
    <property type="match status" value="1"/>
</dbReference>
<keyword evidence="11" id="KW-1185">Reference proteome</keyword>
<evidence type="ECO:0000256" key="4">
    <source>
        <dbReference type="ARBA" id="ARBA00022692"/>
    </source>
</evidence>
<feature type="transmembrane region" description="Helical" evidence="8">
    <location>
        <begin position="350"/>
        <end position="374"/>
    </location>
</feature>
<dbReference type="PRINTS" id="PR00171">
    <property type="entry name" value="SUGRTRNSPORT"/>
</dbReference>
<dbReference type="InterPro" id="IPR036259">
    <property type="entry name" value="MFS_trans_sf"/>
</dbReference>
<dbReference type="InterPro" id="IPR050360">
    <property type="entry name" value="MFS_Sugar_Transporters"/>
</dbReference>
<dbReference type="PANTHER" id="PTHR48022">
    <property type="entry name" value="PLASTIDIC GLUCOSE TRANSPORTER 4"/>
    <property type="match status" value="1"/>
</dbReference>
<dbReference type="InterPro" id="IPR020846">
    <property type="entry name" value="MFS_dom"/>
</dbReference>
<feature type="transmembrane region" description="Helical" evidence="8">
    <location>
        <begin position="455"/>
        <end position="476"/>
    </location>
</feature>
<keyword evidence="3 7" id="KW-0813">Transport</keyword>
<dbReference type="EMBL" id="JAQJZL010000002">
    <property type="protein sequence ID" value="KAJ6051234.1"/>
    <property type="molecule type" value="Genomic_DNA"/>
</dbReference>
<feature type="transmembrane region" description="Helical" evidence="8">
    <location>
        <begin position="137"/>
        <end position="157"/>
    </location>
</feature>
<keyword evidence="6 8" id="KW-0472">Membrane</keyword>
<dbReference type="InterPro" id="IPR005828">
    <property type="entry name" value="MFS_sugar_transport-like"/>
</dbReference>
<dbReference type="SUPFAM" id="SSF103473">
    <property type="entry name" value="MFS general substrate transporter"/>
    <property type="match status" value="1"/>
</dbReference>
<evidence type="ECO:0000256" key="7">
    <source>
        <dbReference type="RuleBase" id="RU003346"/>
    </source>
</evidence>
<evidence type="ECO:0000313" key="10">
    <source>
        <dbReference type="EMBL" id="KAJ6051234.1"/>
    </source>
</evidence>
<dbReference type="InterPro" id="IPR003663">
    <property type="entry name" value="Sugar/inositol_transpt"/>
</dbReference>
<dbReference type="FunFam" id="1.20.1250.20:FF:000026">
    <property type="entry name" value="MFS quinate transporter QutD"/>
    <property type="match status" value="1"/>
</dbReference>
<feature type="transmembrane region" description="Helical" evidence="8">
    <location>
        <begin position="482"/>
        <end position="502"/>
    </location>
</feature>
<dbReference type="GO" id="GO:0016020">
    <property type="term" value="C:membrane"/>
    <property type="evidence" value="ECO:0007669"/>
    <property type="project" value="UniProtKB-SubCell"/>
</dbReference>
<evidence type="ECO:0000259" key="9">
    <source>
        <dbReference type="PROSITE" id="PS50850"/>
    </source>
</evidence>
<evidence type="ECO:0000256" key="2">
    <source>
        <dbReference type="ARBA" id="ARBA00010992"/>
    </source>
</evidence>
<gene>
    <name evidence="10" type="ORF">N7460_001768</name>
</gene>
<comment type="caution">
    <text evidence="10">The sequence shown here is derived from an EMBL/GenBank/DDBJ whole genome shotgun (WGS) entry which is preliminary data.</text>
</comment>
<dbReference type="Pfam" id="PF00083">
    <property type="entry name" value="Sugar_tr"/>
    <property type="match status" value="1"/>
</dbReference>
<comment type="similarity">
    <text evidence="2 7">Belongs to the major facilitator superfamily. Sugar transporter (TC 2.A.1.1) family.</text>
</comment>
<sequence>MHVPPSSTAPGAEVTAAALRLQQSNVSGISGLFKNKKVFLIALFASFGGLEYGYQQGVISQALVMSRFKADFPSIVGSSGATGWLTSILQLGGWFGALSAGILAEVFSRKHTILSGALWVILGSFLCAGAHNGSYLFAGRFFTGIGVGTLSAVGPLYNAELAPPEMRGLLVSLQQLSTTVGIMLSYWIGYGTNYIGGTGDGQSDWAWRTPLIIQGIPAIILALGVVFFLPFSPRMLITKGREEEAFKTLAYLRGLPEDDVVLRCEYLEIKSEVLFEQRVFAQKFPHLAESGRSIWRRELAQYANIFRTKDNFKRVAIAGLVMFFQQWSGIDSIIYYASSIFQTLGLTSGTISLLATGVVGIINVLATIPAVMIIDKVGRKPLLMAGSVGMFCSMVIVAVIVAKCQHDWEHNVAAGWAAVAFIWIYIANFGYSWGPASWVLIAEIFPLSIRAKGTSIGASSNWMNNFIVAFIVPPMIDGIGWGMYLFFAVWLFIGALFIWFFVPETKNKTLEEMDTVFGSVTASHEQEMFAAARDEVGLTLLLNGNIKSAGAEDHEGKDLESSGHLESV</sequence>
<evidence type="ECO:0000256" key="5">
    <source>
        <dbReference type="ARBA" id="ARBA00022989"/>
    </source>
</evidence>
<feature type="transmembrane region" description="Helical" evidence="8">
    <location>
        <begin position="169"/>
        <end position="191"/>
    </location>
</feature>
<evidence type="ECO:0000256" key="6">
    <source>
        <dbReference type="ARBA" id="ARBA00023136"/>
    </source>
</evidence>
<dbReference type="NCBIfam" id="TIGR00879">
    <property type="entry name" value="SP"/>
    <property type="match status" value="1"/>
</dbReference>
<evidence type="ECO:0000313" key="11">
    <source>
        <dbReference type="Proteomes" id="UP001219568"/>
    </source>
</evidence>
<feature type="domain" description="Major facilitator superfamily (MFS) profile" evidence="9">
    <location>
        <begin position="41"/>
        <end position="506"/>
    </location>
</feature>
<dbReference type="Gene3D" id="1.20.1250.20">
    <property type="entry name" value="MFS general substrate transporter like domains"/>
    <property type="match status" value="1"/>
</dbReference>
<dbReference type="PROSITE" id="PS00216">
    <property type="entry name" value="SUGAR_TRANSPORT_1"/>
    <property type="match status" value="1"/>
</dbReference>
<dbReference type="PROSITE" id="PS50850">
    <property type="entry name" value="MFS"/>
    <property type="match status" value="1"/>
</dbReference>
<feature type="transmembrane region" description="Helical" evidence="8">
    <location>
        <begin position="75"/>
        <end position="100"/>
    </location>
</feature>
<feature type="transmembrane region" description="Helical" evidence="8">
    <location>
        <begin position="112"/>
        <end position="131"/>
    </location>
</feature>
<feature type="transmembrane region" description="Helical" evidence="8">
    <location>
        <begin position="381"/>
        <end position="401"/>
    </location>
</feature>
<protein>
    <submittedName>
        <fullName evidence="10">Quinate permease</fullName>
    </submittedName>
</protein>
<evidence type="ECO:0000256" key="1">
    <source>
        <dbReference type="ARBA" id="ARBA00004141"/>
    </source>
</evidence>
<dbReference type="Proteomes" id="UP001219568">
    <property type="component" value="Unassembled WGS sequence"/>
</dbReference>
<accession>A0AAD6IIK7</accession>
<reference evidence="10" key="2">
    <citation type="submission" date="2023-01" db="EMBL/GenBank/DDBJ databases">
        <authorList>
            <person name="Petersen C."/>
        </authorList>
    </citation>
    <scope>NUCLEOTIDE SEQUENCE</scope>
    <source>
        <strain evidence="10">IBT 15450</strain>
    </source>
</reference>
<reference evidence="10" key="1">
    <citation type="journal article" date="2023" name="IMA Fungus">
        <title>Comparative genomic study of the Penicillium genus elucidates a diverse pangenome and 15 lateral gene transfer events.</title>
        <authorList>
            <person name="Petersen C."/>
            <person name="Sorensen T."/>
            <person name="Nielsen M.R."/>
            <person name="Sondergaard T.E."/>
            <person name="Sorensen J.L."/>
            <person name="Fitzpatrick D.A."/>
            <person name="Frisvad J.C."/>
            <person name="Nielsen K.L."/>
        </authorList>
    </citation>
    <scope>NUCLEOTIDE SEQUENCE</scope>
    <source>
        <strain evidence="10">IBT 15450</strain>
    </source>
</reference>
<comment type="subcellular location">
    <subcellularLocation>
        <location evidence="1">Membrane</location>
        <topology evidence="1">Multi-pass membrane protein</topology>
    </subcellularLocation>
</comment>
<dbReference type="AlphaFoldDB" id="A0AAD6IIK7"/>
<keyword evidence="4 8" id="KW-0812">Transmembrane</keyword>
<organism evidence="10 11">
    <name type="scientific">Penicillium canescens</name>
    <dbReference type="NCBI Taxonomy" id="5083"/>
    <lineage>
        <taxon>Eukaryota</taxon>
        <taxon>Fungi</taxon>
        <taxon>Dikarya</taxon>
        <taxon>Ascomycota</taxon>
        <taxon>Pezizomycotina</taxon>
        <taxon>Eurotiomycetes</taxon>
        <taxon>Eurotiomycetidae</taxon>
        <taxon>Eurotiales</taxon>
        <taxon>Aspergillaceae</taxon>
        <taxon>Penicillium</taxon>
    </lineage>
</organism>
<dbReference type="InterPro" id="IPR005829">
    <property type="entry name" value="Sugar_transporter_CS"/>
</dbReference>
<keyword evidence="5 8" id="KW-1133">Transmembrane helix</keyword>
<dbReference type="PROSITE" id="PS00217">
    <property type="entry name" value="SUGAR_TRANSPORT_2"/>
    <property type="match status" value="1"/>
</dbReference>
<feature type="transmembrane region" description="Helical" evidence="8">
    <location>
        <begin position="315"/>
        <end position="338"/>
    </location>
</feature>
<dbReference type="GO" id="GO:0005351">
    <property type="term" value="F:carbohydrate:proton symporter activity"/>
    <property type="evidence" value="ECO:0007669"/>
    <property type="project" value="TreeGrafter"/>
</dbReference>
<name>A0AAD6IIK7_PENCN</name>
<proteinExistence type="inferred from homology"/>
<feature type="transmembrane region" description="Helical" evidence="8">
    <location>
        <begin position="211"/>
        <end position="231"/>
    </location>
</feature>